<evidence type="ECO:0000256" key="2">
    <source>
        <dbReference type="ARBA" id="ARBA00022737"/>
    </source>
</evidence>
<dbReference type="InterPro" id="IPR015915">
    <property type="entry name" value="Kelch-typ_b-propeller"/>
</dbReference>
<keyword evidence="2" id="KW-0677">Repeat</keyword>
<protein>
    <submittedName>
        <fullName evidence="5">Uncharacterized protein</fullName>
    </submittedName>
</protein>
<dbReference type="SUPFAM" id="SSF50965">
    <property type="entry name" value="Galactose oxidase, central domain"/>
    <property type="match status" value="2"/>
</dbReference>
<accession>A0A0G4ISE9</accession>
<sequence>MRRLALVHRNAVYGDVSEYVTMKAPWHRTIWGAPGSLPFVPLWLRACAVPSGDMRTDGRRVRRGLLHSGRAPFRLPPPRPSIWYPGGLPPPRGMLVSVLAVAAISAVVADGALIVFPNMDTRAVFTTGAHISALPVKSVDASPFRIGNALYVADSSNGILFYDPALGQWKPTDLFDTPPPPGFSVAASSTEFLILSYPSGHSIAYTRTGASLFTASTNVPRIGPCATMGIVSDTKVVVVGGDTAQRSCQVLDVVTAESQDMMRAPIALCSCRSCMWNGKLVVVEYRLSGAQFHVFDVNADQWTQLPDFDARGRVIAFVDDECLHIVANTGPLAGNVWRYSETSQSWEDMLGEKFHDSVMGWKTNLIVMPDVLSAPASPSRLPEPVAVIFTDLRPWSLTIPADGEPIFTRLKSLRAPGPGTLATVLDGALVVLDANHTLRRYDVTQGRFVRVPVNAPIPAPTSCLLSTATRLVVGSGADQFRFIDLRPEGVARVAPFPRRLPRRSLPSIGIVGTQLIVAGGTYDDNFVSAEVHSLDLSKSDAEWVPKTPLSPPIFGAATVAWGDNLVLMGGRRDVSRRGRSRSVYVYNVVEDSWIVMASIPVRDRTIEHVFPFVLGADLFAVVVARDESIVYRYGFDIRNDWGQPIVTVPNHIRPRAVAVVPKEVTDAMAAHVPPPVVLFDPDRDLRPSRRPSKDLDWERTSSRSAQSRNADWERHSRPSREPLIDLYVGPESLTTRRTISKSKEPGPSEYRVFPANMLVESAGPGVQIAIDDAGYMFAYDPNAGLISRFMPGGQWQDNQDTSIGLVRGATFGFVGRHVVLTGGVTPDGYPSTKTLLMHPETGKARDAKGLSKAYAFSATFRTDTRDVMMVGSGVDNTQFVKSCHLFESVARGSLVIIKVADFPEAVRGASACVWRNNVLVVGGQMESGEVMHQPYWWDAHSDAWRMLPQPVPGTNRQLVPYTDDTRNRLFVIAMTTGVHCNVYEYDDKTCGAWQLRASFNLLAHTDFFLVRQVPESLRDLLTPIREDAGLSLGRLRVPHHDQTEMQWSKMKRKRMDLKSTFRALKLTKE</sequence>
<keyword evidence="4" id="KW-1133">Transmembrane helix</keyword>
<keyword evidence="6" id="KW-1185">Reference proteome</keyword>
<keyword evidence="4" id="KW-0812">Transmembrane</keyword>
<feature type="transmembrane region" description="Helical" evidence="4">
    <location>
        <begin position="94"/>
        <end position="116"/>
    </location>
</feature>
<reference evidence="5 6" key="1">
    <citation type="submission" date="2015-02" db="EMBL/GenBank/DDBJ databases">
        <authorList>
            <person name="Chooi Y.-H."/>
        </authorList>
    </citation>
    <scope>NUCLEOTIDE SEQUENCE [LARGE SCALE GENOMIC DNA]</scope>
    <source>
        <strain evidence="5">E3</strain>
    </source>
</reference>
<evidence type="ECO:0000256" key="4">
    <source>
        <dbReference type="SAM" id="Phobius"/>
    </source>
</evidence>
<keyword evidence="4" id="KW-0472">Membrane</keyword>
<dbReference type="Proteomes" id="UP000039324">
    <property type="component" value="Unassembled WGS sequence"/>
</dbReference>
<name>A0A0G4ISE9_PLABS</name>
<dbReference type="InterPro" id="IPR006652">
    <property type="entry name" value="Kelch_1"/>
</dbReference>
<evidence type="ECO:0000256" key="1">
    <source>
        <dbReference type="ARBA" id="ARBA00022441"/>
    </source>
</evidence>
<dbReference type="Pfam" id="PF01344">
    <property type="entry name" value="Kelch_1"/>
    <property type="match status" value="1"/>
</dbReference>
<gene>
    <name evidence="5" type="ORF">PBRA_006179</name>
</gene>
<dbReference type="Gene3D" id="2.120.10.80">
    <property type="entry name" value="Kelch-type beta propeller"/>
    <property type="match status" value="3"/>
</dbReference>
<proteinExistence type="predicted"/>
<evidence type="ECO:0000313" key="6">
    <source>
        <dbReference type="Proteomes" id="UP000039324"/>
    </source>
</evidence>
<evidence type="ECO:0000313" key="5">
    <source>
        <dbReference type="EMBL" id="CEO98066.1"/>
    </source>
</evidence>
<dbReference type="AlphaFoldDB" id="A0A0G4ISE9"/>
<dbReference type="OrthoDB" id="1899182at2759"/>
<feature type="region of interest" description="Disordered" evidence="3">
    <location>
        <begin position="680"/>
        <end position="716"/>
    </location>
</feature>
<feature type="compositionally biased region" description="Basic and acidic residues" evidence="3">
    <location>
        <begin position="680"/>
        <end position="701"/>
    </location>
</feature>
<dbReference type="SUPFAM" id="SSF117281">
    <property type="entry name" value="Kelch motif"/>
    <property type="match status" value="1"/>
</dbReference>
<organism evidence="5 6">
    <name type="scientific">Plasmodiophora brassicae</name>
    <name type="common">Clubroot disease agent</name>
    <dbReference type="NCBI Taxonomy" id="37360"/>
    <lineage>
        <taxon>Eukaryota</taxon>
        <taxon>Sar</taxon>
        <taxon>Rhizaria</taxon>
        <taxon>Endomyxa</taxon>
        <taxon>Phytomyxea</taxon>
        <taxon>Plasmodiophorida</taxon>
        <taxon>Plasmodiophoridae</taxon>
        <taxon>Plasmodiophora</taxon>
    </lineage>
</organism>
<dbReference type="InterPro" id="IPR011043">
    <property type="entry name" value="Gal_Oxase/kelch_b-propeller"/>
</dbReference>
<evidence type="ECO:0000256" key="3">
    <source>
        <dbReference type="SAM" id="MobiDB-lite"/>
    </source>
</evidence>
<dbReference type="PANTHER" id="PTHR24412:SF489">
    <property type="entry name" value="RING FINGER DOMAIN AND KELCH REPEAT-CONTAINING PROTEIN DDB_G0271372"/>
    <property type="match status" value="1"/>
</dbReference>
<dbReference type="PANTHER" id="PTHR24412">
    <property type="entry name" value="KELCH PROTEIN"/>
    <property type="match status" value="1"/>
</dbReference>
<dbReference type="EMBL" id="CDSF01000082">
    <property type="protein sequence ID" value="CEO98066.1"/>
    <property type="molecule type" value="Genomic_DNA"/>
</dbReference>
<keyword evidence="1" id="KW-0880">Kelch repeat</keyword>